<organism evidence="1">
    <name type="scientific">Megaviridae environmental sample</name>
    <dbReference type="NCBI Taxonomy" id="1737588"/>
    <lineage>
        <taxon>Viruses</taxon>
        <taxon>Varidnaviria</taxon>
        <taxon>Bamfordvirae</taxon>
        <taxon>Nucleocytoviricota</taxon>
        <taxon>Megaviricetes</taxon>
        <taxon>Imitervirales</taxon>
        <taxon>Mimiviridae</taxon>
        <taxon>environmental samples</taxon>
    </lineage>
</organism>
<reference evidence="1" key="1">
    <citation type="journal article" date="2019" name="Philos. Trans. R. Soc. Lond., B, Biol. Sci.">
        <title>Targeted metagenomic recovery of four divergent viruses reveals shared and distinctive characteristics of giant viruses of marine eukaryotes.</title>
        <authorList>
            <person name="Needham D.M."/>
            <person name="Poirier C."/>
            <person name="Hehenberger E."/>
            <person name="Jimenez V."/>
            <person name="Swalwell J.E."/>
            <person name="Santoro A.E."/>
            <person name="Worden A.Z."/>
        </authorList>
    </citation>
    <scope>NUCLEOTIDE SEQUENCE</scope>
    <source>
        <strain evidence="1">OPacV-421</strain>
    </source>
</reference>
<proteinExistence type="predicted"/>
<dbReference type="EMBL" id="MN448294">
    <property type="protein sequence ID" value="QFG74819.1"/>
    <property type="molecule type" value="Genomic_DNA"/>
</dbReference>
<protein>
    <submittedName>
        <fullName evidence="1">Uncharacterized protein</fullName>
    </submittedName>
</protein>
<accession>A0A5J6VLL4</accession>
<name>A0A5J6VLL4_9VIRU</name>
<sequence length="111" mass="13886">MIPTSPFNINYRHPFLHKHRKHHKLCKHRCIHYYSMKHNNYLQKTLRQLKWIYRVKQYKLLSKKRRMSFKFKQSMLYANILILFSYKKQKKIKETSSFMKPSKHNPYKTIL</sequence>
<evidence type="ECO:0000313" key="1">
    <source>
        <dbReference type="EMBL" id="QFG74819.1"/>
    </source>
</evidence>